<dbReference type="SUPFAM" id="SSF51366">
    <property type="entry name" value="Ribulose-phoshate binding barrel"/>
    <property type="match status" value="1"/>
</dbReference>
<dbReference type="AlphaFoldDB" id="D7DPW6"/>
<gene>
    <name evidence="8" type="ordered locus">M301_0953</name>
</gene>
<dbReference type="GO" id="GO:0016829">
    <property type="term" value="F:lyase activity"/>
    <property type="evidence" value="ECO:0007669"/>
    <property type="project" value="UniProtKB-KW"/>
</dbReference>
<evidence type="ECO:0000256" key="3">
    <source>
        <dbReference type="ARBA" id="ARBA00023239"/>
    </source>
</evidence>
<dbReference type="InterPro" id="IPR011060">
    <property type="entry name" value="RibuloseP-bd_barrel"/>
</dbReference>
<reference evidence="8 9" key="2">
    <citation type="journal article" date="2011" name="J. Bacteriol.">
        <title>Genomes of three methylotrophs from a single niche uncover genetic and metabolic divergence of Methylophilaceae.</title>
        <authorList>
            <person name="Lapidus A."/>
            <person name="Clum A."/>
            <person name="Labutti K."/>
            <person name="Kaluzhnaya M.G."/>
            <person name="Lim S."/>
            <person name="Beck D.A."/>
            <person name="Glavina Del Rio T."/>
            <person name="Nolan M."/>
            <person name="Mavromatis K."/>
            <person name="Huntemann M."/>
            <person name="Lucas S."/>
            <person name="Lidstrom M.E."/>
            <person name="Ivanova N."/>
            <person name="Chistoserdova L."/>
        </authorList>
    </citation>
    <scope>NUCLEOTIDE SEQUENCE [LARGE SCALE GENOMIC DNA]</scope>
    <source>
        <strain evidence="8 9">301</strain>
    </source>
</reference>
<evidence type="ECO:0000256" key="1">
    <source>
        <dbReference type="ARBA" id="ARBA00003810"/>
    </source>
</evidence>
<evidence type="ECO:0000256" key="2">
    <source>
        <dbReference type="ARBA" id="ARBA00012553"/>
    </source>
</evidence>
<dbReference type="STRING" id="666681.M301_0953"/>
<evidence type="ECO:0000256" key="6">
    <source>
        <dbReference type="ARBA" id="ARBA00047628"/>
    </source>
</evidence>
<keyword evidence="9" id="KW-1185">Reference proteome</keyword>
<proteinExistence type="predicted"/>
<keyword evidence="4" id="KW-0704">Schiff base</keyword>
<dbReference type="KEGG" id="meh:M301_0953"/>
<evidence type="ECO:0000256" key="5">
    <source>
        <dbReference type="ARBA" id="ARBA00032523"/>
    </source>
</evidence>
<dbReference type="HOGENOM" id="CLU_068659_0_0_4"/>
<dbReference type="InterPro" id="IPR007565">
    <property type="entry name" value="4HFCP_synth"/>
</dbReference>
<dbReference type="EMBL" id="CP002056">
    <property type="protein sequence ID" value="ADI29337.1"/>
    <property type="molecule type" value="Genomic_DNA"/>
</dbReference>
<feature type="active site" description="Schiff-base intermediate with substrate" evidence="7">
    <location>
        <position position="39"/>
    </location>
</feature>
<evidence type="ECO:0000256" key="4">
    <source>
        <dbReference type="ARBA" id="ARBA00023270"/>
    </source>
</evidence>
<dbReference type="PIRSF" id="PIRSF015957">
    <property type="entry name" value="UCP015957"/>
    <property type="match status" value="1"/>
</dbReference>
<feature type="active site" description="Proton acceptor" evidence="7">
    <location>
        <position position="102"/>
    </location>
</feature>
<keyword evidence="3" id="KW-0456">Lyase</keyword>
<dbReference type="Pfam" id="PF04476">
    <property type="entry name" value="4HFCP_synth"/>
    <property type="match status" value="1"/>
</dbReference>
<reference evidence="9" key="1">
    <citation type="submission" date="2010-05" db="EMBL/GenBank/DDBJ databases">
        <title>Complete sequence of Methylotenera sp. 301.</title>
        <authorList>
            <person name="Lucas S."/>
            <person name="Copeland A."/>
            <person name="Lapidus A."/>
            <person name="Cheng J.-F."/>
            <person name="Bruce D."/>
            <person name="Goodwin L."/>
            <person name="Pitluck S."/>
            <person name="Clum A."/>
            <person name="Land M."/>
            <person name="Hauser L."/>
            <person name="Kyrpides N."/>
            <person name="Ivanova N."/>
            <person name="Chistoservova L."/>
            <person name="Kalyuzhnaya M."/>
            <person name="Woyke T."/>
        </authorList>
    </citation>
    <scope>NUCLEOTIDE SEQUENCE [LARGE SCALE GENOMIC DNA]</scope>
    <source>
        <strain evidence="9">301</strain>
    </source>
</reference>
<name>D7DPW6_METV0</name>
<accession>D7DPW6</accession>
<dbReference type="OrthoDB" id="2111523at2"/>
<evidence type="ECO:0000256" key="7">
    <source>
        <dbReference type="PIRSR" id="PIRSR015957-1"/>
    </source>
</evidence>
<organism evidence="8 9">
    <name type="scientific">Methylotenera versatilis (strain 301)</name>
    <dbReference type="NCBI Taxonomy" id="666681"/>
    <lineage>
        <taxon>Bacteria</taxon>
        <taxon>Pseudomonadati</taxon>
        <taxon>Pseudomonadota</taxon>
        <taxon>Betaproteobacteria</taxon>
        <taxon>Nitrosomonadales</taxon>
        <taxon>Methylophilaceae</taxon>
        <taxon>Methylotenera</taxon>
    </lineage>
</organism>
<comment type="function">
    <text evidence="1">Catalyzes the formation of 4-(hydroxymethyl)-2-furancarboxaldehyde phosphate (4-HFC-P) from two molecules of glyceraldehyde-3-P (GA-3-P).</text>
</comment>
<sequence length="239" mass="25592">MSVNVNASQLNTTQLLISVTTIEEAQIALENGADIIDLKEPSLGALGALPIETIQAIVTYVKNTKNADAKLTSATIGDLPMQPELLLAHVTQLATTGVDIIKIGFFQTDDYQLSLDALKSVAHAGTKLIAVLFAETMYPQGLIAAIKYAGFMGVMLDTAKKNGLTLLDYYSQEQRAIFAKTVLGHNLQLGLAGSLKPQHVALIKEISPSYIGFRGGVCNDNQRNLALDAAKIKAVRKIV</sequence>
<dbReference type="Proteomes" id="UP000000383">
    <property type="component" value="Chromosome"/>
</dbReference>
<protein>
    <recommendedName>
        <fullName evidence="2">(5-formylfuran-3-yl)methyl phosphate synthase</fullName>
        <ecNumber evidence="2">4.2.3.153</ecNumber>
    </recommendedName>
    <alternativeName>
        <fullName evidence="5">4-(hydroxymethyl)-2-furancarboxaldehyde-phosphate synthase</fullName>
    </alternativeName>
</protein>
<comment type="catalytic activity">
    <reaction evidence="6">
        <text>2 D-glyceraldehyde 3-phosphate = 4-(hydroxymethyl)-2-furancarboxaldehyde phosphate + phosphate + 2 H2O</text>
        <dbReference type="Rhea" id="RHEA:43536"/>
        <dbReference type="ChEBI" id="CHEBI:15377"/>
        <dbReference type="ChEBI" id="CHEBI:43474"/>
        <dbReference type="ChEBI" id="CHEBI:59776"/>
        <dbReference type="ChEBI" id="CHEBI:83407"/>
        <dbReference type="EC" id="4.2.3.153"/>
    </reaction>
</comment>
<evidence type="ECO:0000313" key="9">
    <source>
        <dbReference type="Proteomes" id="UP000000383"/>
    </source>
</evidence>
<dbReference type="eggNOG" id="COG1891">
    <property type="taxonomic scope" value="Bacteria"/>
</dbReference>
<dbReference type="EC" id="4.2.3.153" evidence="2"/>
<evidence type="ECO:0000313" key="8">
    <source>
        <dbReference type="EMBL" id="ADI29337.1"/>
    </source>
</evidence>